<name>A0A1E2URE1_9GAMM</name>
<dbReference type="Proteomes" id="UP000094849">
    <property type="component" value="Unassembled WGS sequence"/>
</dbReference>
<dbReference type="InterPro" id="IPR011250">
    <property type="entry name" value="OMP/PagP_B-barrel"/>
</dbReference>
<sequence>MENRTRFLFLSTTALLGLLNLSTGQAEEQLLGDNLREELLVEPEIARREITEPDFDEEDFEIGLYAGLMNIEDFGTSAAYGLRLAYHGTESIFLEAAIGTSEANETSYEQLSGDVQLLTDSERRFTYYNLSAGYNILPGEVFLGGKYAYNSQFYLIGGIGTTRFAGDDEFTVNVGAGYRLLINDWLTIHLDARDHMFESDLLGESKTTHNFELTGSLSFFF</sequence>
<organism evidence="1 2">
    <name type="scientific">Candidatus Thiodiazotropha endoloripes</name>
    <dbReference type="NCBI Taxonomy" id="1818881"/>
    <lineage>
        <taxon>Bacteria</taxon>
        <taxon>Pseudomonadati</taxon>
        <taxon>Pseudomonadota</taxon>
        <taxon>Gammaproteobacteria</taxon>
        <taxon>Chromatiales</taxon>
        <taxon>Sedimenticolaceae</taxon>
        <taxon>Candidatus Thiodiazotropha</taxon>
    </lineage>
</organism>
<dbReference type="SUPFAM" id="SSF56925">
    <property type="entry name" value="OMPA-like"/>
    <property type="match status" value="1"/>
</dbReference>
<gene>
    <name evidence="1" type="ORF">A3196_10390</name>
</gene>
<dbReference type="EMBL" id="LVJZ01000003">
    <property type="protein sequence ID" value="ODB97132.1"/>
    <property type="molecule type" value="Genomic_DNA"/>
</dbReference>
<dbReference type="STRING" id="1818881.A3196_10390"/>
<accession>A0A1E2URE1</accession>
<dbReference type="AlphaFoldDB" id="A0A1E2URE1"/>
<evidence type="ECO:0000313" key="2">
    <source>
        <dbReference type="Proteomes" id="UP000094849"/>
    </source>
</evidence>
<evidence type="ECO:0000313" key="1">
    <source>
        <dbReference type="EMBL" id="ODB97132.1"/>
    </source>
</evidence>
<protein>
    <submittedName>
        <fullName evidence="1">Outer membrane beta-barrel domain-containing protein</fullName>
    </submittedName>
</protein>
<dbReference type="InterPro" id="IPR030820">
    <property type="entry name" value="OMP_myx_plus_Proteobacteria"/>
</dbReference>
<dbReference type="Gene3D" id="2.40.160.20">
    <property type="match status" value="1"/>
</dbReference>
<keyword evidence="2" id="KW-1185">Reference proteome</keyword>
<dbReference type="NCBIfam" id="TIGR04565">
    <property type="entry name" value="OMP_myx_plus"/>
    <property type="match status" value="1"/>
</dbReference>
<proteinExistence type="predicted"/>
<dbReference type="RefSeq" id="WP_069004901.1">
    <property type="nucleotide sequence ID" value="NZ_LVJX01000007.1"/>
</dbReference>
<comment type="caution">
    <text evidence="1">The sequence shown here is derived from an EMBL/GenBank/DDBJ whole genome shotgun (WGS) entry which is preliminary data.</text>
</comment>
<reference evidence="1 2" key="1">
    <citation type="submission" date="2016-03" db="EMBL/GenBank/DDBJ databases">
        <title>Chemosynthetic sulphur-oxidizing symbionts of marine invertebrate animals are capable of nitrogen fixation.</title>
        <authorList>
            <person name="Petersen J.M."/>
            <person name="Kemper A."/>
            <person name="Gruber-Vodicka H."/>
            <person name="Cardini U."/>
            <person name="Geest Mvander."/>
            <person name="Kleiner M."/>
            <person name="Bulgheresi S."/>
            <person name="Fussmann M."/>
            <person name="Herbold C."/>
            <person name="Seah B.K.B."/>
            <person name="Antony C.Paul."/>
            <person name="Liu D."/>
            <person name="Belitz A."/>
            <person name="Weber M."/>
        </authorList>
    </citation>
    <scope>NUCLEOTIDE SEQUENCE [LARGE SCALE GENOMIC DNA]</scope>
    <source>
        <strain evidence="1">G_D</strain>
    </source>
</reference>